<dbReference type="AlphaFoldDB" id="A0A386WRL6"/>
<name>A0A386WRL6_9ACTN</name>
<dbReference type="Proteomes" id="UP000267804">
    <property type="component" value="Chromosome"/>
</dbReference>
<feature type="compositionally biased region" description="Pro residues" evidence="1">
    <location>
        <begin position="114"/>
        <end position="132"/>
    </location>
</feature>
<accession>A0A386WRL6</accession>
<dbReference type="EMBL" id="CP024087">
    <property type="protein sequence ID" value="AYF31116.1"/>
    <property type="molecule type" value="Genomic_DNA"/>
</dbReference>
<evidence type="ECO:0000256" key="1">
    <source>
        <dbReference type="SAM" id="MobiDB-lite"/>
    </source>
</evidence>
<proteinExistence type="predicted"/>
<feature type="region of interest" description="Disordered" evidence="1">
    <location>
        <begin position="33"/>
        <end position="150"/>
    </location>
</feature>
<protein>
    <submittedName>
        <fullName evidence="2">Uncharacterized protein</fullName>
    </submittedName>
</protein>
<evidence type="ECO:0000313" key="2">
    <source>
        <dbReference type="EMBL" id="AYF31116.1"/>
    </source>
</evidence>
<evidence type="ECO:0000313" key="3">
    <source>
        <dbReference type="Proteomes" id="UP000267804"/>
    </source>
</evidence>
<gene>
    <name evidence="2" type="ORF">CSH63_27485</name>
</gene>
<dbReference type="RefSeq" id="WP_120572724.1">
    <property type="nucleotide sequence ID" value="NZ_CP024087.1"/>
</dbReference>
<organism evidence="2 3">
    <name type="scientific">Micromonospora tulbaghiae</name>
    <dbReference type="NCBI Taxonomy" id="479978"/>
    <lineage>
        <taxon>Bacteria</taxon>
        <taxon>Bacillati</taxon>
        <taxon>Actinomycetota</taxon>
        <taxon>Actinomycetes</taxon>
        <taxon>Micromonosporales</taxon>
        <taxon>Micromonosporaceae</taxon>
        <taxon>Micromonospora</taxon>
    </lineage>
</organism>
<dbReference type="KEGG" id="mtua:CSH63_27485"/>
<sequence length="150" mass="14679">MTETMKRVAVGFAALAAAGVIGGVTALALVGQQQPTQDVRTVSDEASATPTAQASPTVTGGPVASPAAAASPGAGNAKPRSPEAAESPRQQSRSGNGPAPRSTVAKQAAEPGHPEPAPAPTTGPPPPAPPVECLPQEFGTNPRCPLPAGK</sequence>
<feature type="compositionally biased region" description="Low complexity" evidence="1">
    <location>
        <begin position="46"/>
        <end position="79"/>
    </location>
</feature>
<reference evidence="2 3" key="1">
    <citation type="submission" date="2017-10" db="EMBL/GenBank/DDBJ databases">
        <title>Integration of genomic and chemical information greatly accelerates assignment of the full stereostructure of myelolactone, a potent inhibitor of myeloma from a marine-derived Micromonospora.</title>
        <authorList>
            <person name="Kim M.C."/>
            <person name="Machado H."/>
            <person name="Jensen P.R."/>
            <person name="Fenical W."/>
        </authorList>
    </citation>
    <scope>NUCLEOTIDE SEQUENCE [LARGE SCALE GENOMIC DNA]</scope>
    <source>
        <strain evidence="2 3">CNY-010</strain>
    </source>
</reference>